<dbReference type="RefSeq" id="WP_084932592.1">
    <property type="nucleotide sequence ID" value="NZ_MLFR01000002.1"/>
</dbReference>
<evidence type="ECO:0000313" key="4">
    <source>
        <dbReference type="Proteomes" id="UP000193558"/>
    </source>
</evidence>
<dbReference type="PANTHER" id="PTHR30537:SF5">
    <property type="entry name" value="HTH-TYPE TRANSCRIPTIONAL ACTIVATOR TTDR-RELATED"/>
    <property type="match status" value="1"/>
</dbReference>
<comment type="caution">
    <text evidence="3">The sequence shown here is derived from an EMBL/GenBank/DDBJ whole genome shotgun (WGS) entry which is preliminary data.</text>
</comment>
<comment type="similarity">
    <text evidence="1">Belongs to the LysR transcriptional regulatory family.</text>
</comment>
<dbReference type="EMBL" id="MLFR01000002">
    <property type="protein sequence ID" value="ORM71218.1"/>
    <property type="molecule type" value="Genomic_DNA"/>
</dbReference>
<dbReference type="OrthoDB" id="9786526at2"/>
<dbReference type="Proteomes" id="UP000193558">
    <property type="component" value="Unassembled WGS sequence"/>
</dbReference>
<evidence type="ECO:0000256" key="1">
    <source>
        <dbReference type="ARBA" id="ARBA00009437"/>
    </source>
</evidence>
<dbReference type="Gene3D" id="1.10.10.10">
    <property type="entry name" value="Winged helix-like DNA-binding domain superfamily/Winged helix DNA-binding domain"/>
    <property type="match status" value="1"/>
</dbReference>
<dbReference type="InterPro" id="IPR036388">
    <property type="entry name" value="WH-like_DNA-bd_sf"/>
</dbReference>
<dbReference type="Gene3D" id="3.40.190.290">
    <property type="match status" value="1"/>
</dbReference>
<gene>
    <name evidence="3" type="ORF">HA51_04925</name>
</gene>
<dbReference type="Pfam" id="PF03466">
    <property type="entry name" value="LysR_substrate"/>
    <property type="match status" value="1"/>
</dbReference>
<proteinExistence type="inferred from homology"/>
<dbReference type="SUPFAM" id="SSF53850">
    <property type="entry name" value="Periplasmic binding protein-like II"/>
    <property type="match status" value="1"/>
</dbReference>
<dbReference type="SUPFAM" id="SSF46785">
    <property type="entry name" value="Winged helix' DNA-binding domain"/>
    <property type="match status" value="1"/>
</dbReference>
<protein>
    <recommendedName>
        <fullName evidence="2">LysR substrate-binding domain-containing protein</fullName>
    </recommendedName>
</protein>
<evidence type="ECO:0000313" key="3">
    <source>
        <dbReference type="EMBL" id="ORM71218.1"/>
    </source>
</evidence>
<evidence type="ECO:0000259" key="2">
    <source>
        <dbReference type="Pfam" id="PF03466"/>
    </source>
</evidence>
<feature type="domain" description="LysR substrate-binding" evidence="2">
    <location>
        <begin position="95"/>
        <end position="279"/>
    </location>
</feature>
<sequence length="302" mass="34769">MNYLSTEYIYDLVLFIRVARKRKLVAVARSEGITIDKLRRCLKRLENRLEKDLYRIYSGDLNLTHYGHELYDRLCPLLDVFEGKFHSFERDEVNERKLVIGVVSGKHAVYPVINEFLSRYPGMSLDIVNVGIKNNASLKMTDVIIECSQQYYPQQEVTTVFKYQHNYVASAEYVFNYGIPNSVEELSDHVLIKCDYGLQSEPDVELNNGRYIYCDNLDSAYELVKSSAGIASLPEFFVTKDVDKGIVIRLIEDEKEGGMYFHATLRSRKSDKVINFMTFMTVALPFFLETKGLIGDASPYTC</sequence>
<dbReference type="InterPro" id="IPR036390">
    <property type="entry name" value="WH_DNA-bd_sf"/>
</dbReference>
<dbReference type="PANTHER" id="PTHR30537">
    <property type="entry name" value="HTH-TYPE TRANSCRIPTIONAL REGULATOR"/>
    <property type="match status" value="1"/>
</dbReference>
<organism evidence="3 4">
    <name type="scientific">Pantoea rwandensis</name>
    <dbReference type="NCBI Taxonomy" id="1076550"/>
    <lineage>
        <taxon>Bacteria</taxon>
        <taxon>Pseudomonadati</taxon>
        <taxon>Pseudomonadota</taxon>
        <taxon>Gammaproteobacteria</taxon>
        <taxon>Enterobacterales</taxon>
        <taxon>Erwiniaceae</taxon>
        <taxon>Pantoea</taxon>
    </lineage>
</organism>
<dbReference type="InterPro" id="IPR058163">
    <property type="entry name" value="LysR-type_TF_proteobact-type"/>
</dbReference>
<accession>A0A1X1D3H1</accession>
<reference evidence="3 4" key="1">
    <citation type="journal article" date="2017" name="Antonie Van Leeuwenhoek">
        <title>Phylogenomic resolution of the bacterial genus Pantoea and its relationship with Erwinia and Tatumella.</title>
        <authorList>
            <person name="Palmer M."/>
            <person name="Steenkamp E.T."/>
            <person name="Coetzee M.P."/>
            <person name="Chan W.Y."/>
            <person name="van Zyl E."/>
            <person name="De Maayer P."/>
            <person name="Coutinho T.A."/>
            <person name="Blom J."/>
            <person name="Smits T.H."/>
            <person name="Duffy B."/>
            <person name="Venter S.N."/>
        </authorList>
    </citation>
    <scope>NUCLEOTIDE SEQUENCE [LARGE SCALE GENOMIC DNA]</scope>
    <source>
        <strain evidence="3 4">LMG 26275</strain>
    </source>
</reference>
<dbReference type="AlphaFoldDB" id="A0A1X1D3H1"/>
<dbReference type="InterPro" id="IPR005119">
    <property type="entry name" value="LysR_subst-bd"/>
</dbReference>
<name>A0A1X1D3H1_9GAMM</name>